<reference evidence="2" key="1">
    <citation type="submission" date="2022-09" db="EMBL/GenBank/DDBJ databases">
        <title>Haloadaptaus new haloarchaeum isolated from saline soil.</title>
        <authorList>
            <person name="Duran-Viseras A."/>
            <person name="Sanchez-Porro C."/>
            <person name="Ventosa A."/>
        </authorList>
    </citation>
    <scope>NUCLEOTIDE SEQUENCE</scope>
    <source>
        <strain evidence="2">F3-133</strain>
    </source>
</reference>
<keyword evidence="1" id="KW-1133">Transmembrane helix</keyword>
<keyword evidence="3" id="KW-1185">Reference proteome</keyword>
<feature type="transmembrane region" description="Helical" evidence="1">
    <location>
        <begin position="6"/>
        <end position="28"/>
    </location>
</feature>
<organism evidence="2 3">
    <name type="scientific">Halorutilus salinus</name>
    <dbReference type="NCBI Taxonomy" id="2487751"/>
    <lineage>
        <taxon>Archaea</taxon>
        <taxon>Methanobacteriati</taxon>
        <taxon>Methanobacteriota</taxon>
        <taxon>Stenosarchaea group</taxon>
        <taxon>Halobacteria</taxon>
        <taxon>Halorutilales</taxon>
        <taxon>Halorutilaceae</taxon>
        <taxon>Halorutilus</taxon>
    </lineage>
</organism>
<feature type="transmembrane region" description="Helical" evidence="1">
    <location>
        <begin position="40"/>
        <end position="62"/>
    </location>
</feature>
<evidence type="ECO:0000256" key="1">
    <source>
        <dbReference type="SAM" id="Phobius"/>
    </source>
</evidence>
<comment type="caution">
    <text evidence="2">The sequence shown here is derived from an EMBL/GenBank/DDBJ whole genome shotgun (WGS) entry which is preliminary data.</text>
</comment>
<name>A0A9Q4C399_9EURY</name>
<sequence>MESPYQLVFLAQAFVLALTAVLVVYPLAAYARNVAYTEAFVLLALAFFTVTVVGVVDFVLGYRTLANALRPVGALFALAGVYLFARDFVRANDSLETYGDFGDYVEFGGEEGD</sequence>
<gene>
    <name evidence="2" type="ORF">EGH25_02700</name>
</gene>
<dbReference type="RefSeq" id="WP_266086002.1">
    <property type="nucleotide sequence ID" value="NZ_RKLV01000002.1"/>
</dbReference>
<dbReference type="Proteomes" id="UP001149411">
    <property type="component" value="Unassembled WGS sequence"/>
</dbReference>
<proteinExistence type="predicted"/>
<dbReference type="EMBL" id="RKLV01000002">
    <property type="protein sequence ID" value="MCX2818261.1"/>
    <property type="molecule type" value="Genomic_DNA"/>
</dbReference>
<feature type="transmembrane region" description="Helical" evidence="1">
    <location>
        <begin position="68"/>
        <end position="85"/>
    </location>
</feature>
<evidence type="ECO:0000313" key="3">
    <source>
        <dbReference type="Proteomes" id="UP001149411"/>
    </source>
</evidence>
<protein>
    <submittedName>
        <fullName evidence="2">Uncharacterized protein</fullName>
    </submittedName>
</protein>
<keyword evidence="1" id="KW-0472">Membrane</keyword>
<accession>A0A9Q4C399</accession>
<evidence type="ECO:0000313" key="2">
    <source>
        <dbReference type="EMBL" id="MCX2818261.1"/>
    </source>
</evidence>
<dbReference type="AlphaFoldDB" id="A0A9Q4C399"/>
<keyword evidence="1" id="KW-0812">Transmembrane</keyword>